<organism evidence="1 2">
    <name type="scientific">Naganishia friedmannii</name>
    <dbReference type="NCBI Taxonomy" id="89922"/>
    <lineage>
        <taxon>Eukaryota</taxon>
        <taxon>Fungi</taxon>
        <taxon>Dikarya</taxon>
        <taxon>Basidiomycota</taxon>
        <taxon>Agaricomycotina</taxon>
        <taxon>Tremellomycetes</taxon>
        <taxon>Filobasidiales</taxon>
        <taxon>Filobasidiaceae</taxon>
        <taxon>Naganishia</taxon>
    </lineage>
</organism>
<keyword evidence="2" id="KW-1185">Reference proteome</keyword>
<dbReference type="Proteomes" id="UP001227268">
    <property type="component" value="Unassembled WGS sequence"/>
</dbReference>
<proteinExistence type="predicted"/>
<comment type="caution">
    <text evidence="1">The sequence shown here is derived from an EMBL/GenBank/DDBJ whole genome shotgun (WGS) entry which is preliminary data.</text>
</comment>
<evidence type="ECO:0000313" key="1">
    <source>
        <dbReference type="EMBL" id="KAJ9103983.1"/>
    </source>
</evidence>
<sequence length="89" mass="9779">MTDIHETPSRQSLRHNEVDVANKADRRMEVDGLPGSSRGQNFDRTIPGHPAMKDTADYLGLKSSLYEPEIARANIAASAEAPEGRCMLL</sequence>
<protein>
    <submittedName>
        <fullName evidence="1">Uncharacterized protein</fullName>
    </submittedName>
</protein>
<name>A0ACC2VY30_9TREE</name>
<accession>A0ACC2VY30</accession>
<reference evidence="1" key="1">
    <citation type="submission" date="2023-04" db="EMBL/GenBank/DDBJ databases">
        <title>Draft Genome sequencing of Naganishia species isolated from polar environments using Oxford Nanopore Technology.</title>
        <authorList>
            <person name="Leo P."/>
            <person name="Venkateswaran K."/>
        </authorList>
    </citation>
    <scope>NUCLEOTIDE SEQUENCE</scope>
    <source>
        <strain evidence="1">MNA-CCFEE 5423</strain>
    </source>
</reference>
<evidence type="ECO:0000313" key="2">
    <source>
        <dbReference type="Proteomes" id="UP001227268"/>
    </source>
</evidence>
<gene>
    <name evidence="1" type="ORF">QFC21_002446</name>
</gene>
<dbReference type="EMBL" id="JASBWT010000006">
    <property type="protein sequence ID" value="KAJ9103983.1"/>
    <property type="molecule type" value="Genomic_DNA"/>
</dbReference>